<dbReference type="RefSeq" id="WP_110887894.1">
    <property type="nucleotide sequence ID" value="NZ_QJSX01000014.1"/>
</dbReference>
<accession>A0A318S365</accession>
<dbReference type="AlphaFoldDB" id="A0A318S365"/>
<name>A0A318S365_9DEIO</name>
<gene>
    <name evidence="1" type="ORF">DES52_11466</name>
</gene>
<proteinExistence type="predicted"/>
<comment type="caution">
    <text evidence="1">The sequence shown here is derived from an EMBL/GenBank/DDBJ whole genome shotgun (WGS) entry which is preliminary data.</text>
</comment>
<protein>
    <submittedName>
        <fullName evidence="1">Uncharacterized protein</fullName>
    </submittedName>
</protein>
<dbReference type="Proteomes" id="UP000248326">
    <property type="component" value="Unassembled WGS sequence"/>
</dbReference>
<evidence type="ECO:0000313" key="1">
    <source>
        <dbReference type="EMBL" id="PYE51865.1"/>
    </source>
</evidence>
<keyword evidence="2" id="KW-1185">Reference proteome</keyword>
<organism evidence="1 2">
    <name type="scientific">Deinococcus yavapaiensis KR-236</name>
    <dbReference type="NCBI Taxonomy" id="694435"/>
    <lineage>
        <taxon>Bacteria</taxon>
        <taxon>Thermotogati</taxon>
        <taxon>Deinococcota</taxon>
        <taxon>Deinococci</taxon>
        <taxon>Deinococcales</taxon>
        <taxon>Deinococcaceae</taxon>
        <taxon>Deinococcus</taxon>
    </lineage>
</organism>
<evidence type="ECO:0000313" key="2">
    <source>
        <dbReference type="Proteomes" id="UP000248326"/>
    </source>
</evidence>
<dbReference type="OrthoDB" id="71161at2"/>
<sequence length="118" mass="12971">MRLLSAKGHALVDWLTAPLLALAVQRARLSEPARSSALMFVPLILLAVSTTRTPLGVVRIVPLRLHGRAEIASVVVQFALPWLRGFSSDRRGRNFMLGFAAYNFAVWLATDWGSTEGK</sequence>
<dbReference type="EMBL" id="QJSX01000014">
    <property type="protein sequence ID" value="PYE51865.1"/>
    <property type="molecule type" value="Genomic_DNA"/>
</dbReference>
<reference evidence="1 2" key="1">
    <citation type="submission" date="2018-06" db="EMBL/GenBank/DDBJ databases">
        <title>Genomic Encyclopedia of Type Strains, Phase IV (KMG-IV): sequencing the most valuable type-strain genomes for metagenomic binning, comparative biology and taxonomic classification.</title>
        <authorList>
            <person name="Goeker M."/>
        </authorList>
    </citation>
    <scope>NUCLEOTIDE SEQUENCE [LARGE SCALE GENOMIC DNA]</scope>
    <source>
        <strain evidence="1 2">DSM 18048</strain>
    </source>
</reference>